<name>A0A5B7FJN8_PORTR</name>
<comment type="caution">
    <text evidence="2">The sequence shown here is derived from an EMBL/GenBank/DDBJ whole genome shotgun (WGS) entry which is preliminary data.</text>
</comment>
<evidence type="ECO:0000313" key="2">
    <source>
        <dbReference type="EMBL" id="MPC45178.1"/>
    </source>
</evidence>
<gene>
    <name evidence="2" type="ORF">E2C01_038868</name>
</gene>
<organism evidence="2 3">
    <name type="scientific">Portunus trituberculatus</name>
    <name type="common">Swimming crab</name>
    <name type="synonym">Neptunus trituberculatus</name>
    <dbReference type="NCBI Taxonomy" id="210409"/>
    <lineage>
        <taxon>Eukaryota</taxon>
        <taxon>Metazoa</taxon>
        <taxon>Ecdysozoa</taxon>
        <taxon>Arthropoda</taxon>
        <taxon>Crustacea</taxon>
        <taxon>Multicrustacea</taxon>
        <taxon>Malacostraca</taxon>
        <taxon>Eumalacostraca</taxon>
        <taxon>Eucarida</taxon>
        <taxon>Decapoda</taxon>
        <taxon>Pleocyemata</taxon>
        <taxon>Brachyura</taxon>
        <taxon>Eubrachyura</taxon>
        <taxon>Portunoidea</taxon>
        <taxon>Portunidae</taxon>
        <taxon>Portuninae</taxon>
        <taxon>Portunus</taxon>
    </lineage>
</organism>
<evidence type="ECO:0000256" key="1">
    <source>
        <dbReference type="SAM" id="MobiDB-lite"/>
    </source>
</evidence>
<evidence type="ECO:0000313" key="3">
    <source>
        <dbReference type="Proteomes" id="UP000324222"/>
    </source>
</evidence>
<proteinExistence type="predicted"/>
<reference evidence="2 3" key="1">
    <citation type="submission" date="2019-05" db="EMBL/GenBank/DDBJ databases">
        <title>Another draft genome of Portunus trituberculatus and its Hox gene families provides insights of decapod evolution.</title>
        <authorList>
            <person name="Jeong J.-H."/>
            <person name="Song I."/>
            <person name="Kim S."/>
            <person name="Choi T."/>
            <person name="Kim D."/>
            <person name="Ryu S."/>
            <person name="Kim W."/>
        </authorList>
    </citation>
    <scope>NUCLEOTIDE SEQUENCE [LARGE SCALE GENOMIC DNA]</scope>
    <source>
        <tissue evidence="2">Muscle</tissue>
    </source>
</reference>
<protein>
    <submittedName>
        <fullName evidence="2">Uncharacterized protein</fullName>
    </submittedName>
</protein>
<dbReference type="AlphaFoldDB" id="A0A5B7FJN8"/>
<dbReference type="EMBL" id="VSRR010006613">
    <property type="protein sequence ID" value="MPC45178.1"/>
    <property type="molecule type" value="Genomic_DNA"/>
</dbReference>
<sequence>MDETRPALKGLRYTNHHPCLARGKNVSRKPWEIQVWRCIMPPPPRKLNCSPAKYYLRSEAHLRADIPGLVAGRRKLKGSEHKINAVPPLLTPGGASVPIPPATQL</sequence>
<keyword evidence="3" id="KW-1185">Reference proteome</keyword>
<feature type="region of interest" description="Disordered" evidence="1">
    <location>
        <begin position="84"/>
        <end position="105"/>
    </location>
</feature>
<dbReference type="Proteomes" id="UP000324222">
    <property type="component" value="Unassembled WGS sequence"/>
</dbReference>
<accession>A0A5B7FJN8</accession>